<feature type="transmembrane region" description="Helical" evidence="1">
    <location>
        <begin position="49"/>
        <end position="70"/>
    </location>
</feature>
<dbReference type="CDD" id="cd05709">
    <property type="entry name" value="S2P-M50"/>
    <property type="match status" value="1"/>
</dbReference>
<dbReference type="Proteomes" id="UP000657006">
    <property type="component" value="Unassembled WGS sequence"/>
</dbReference>
<keyword evidence="3" id="KW-1185">Reference proteome</keyword>
<keyword evidence="1" id="KW-0472">Membrane</keyword>
<feature type="transmembrane region" description="Helical" evidence="1">
    <location>
        <begin position="131"/>
        <end position="154"/>
    </location>
</feature>
<evidence type="ECO:0000313" key="3">
    <source>
        <dbReference type="Proteomes" id="UP000657006"/>
    </source>
</evidence>
<protein>
    <submittedName>
        <fullName evidence="2">Uncharacterized protein</fullName>
    </submittedName>
</protein>
<evidence type="ECO:0000313" key="2">
    <source>
        <dbReference type="EMBL" id="MBC8544794.1"/>
    </source>
</evidence>
<keyword evidence="1" id="KW-1133">Transmembrane helix</keyword>
<accession>A0A926DW72</accession>
<reference evidence="2" key="1">
    <citation type="submission" date="2020-08" db="EMBL/GenBank/DDBJ databases">
        <title>Genome public.</title>
        <authorList>
            <person name="Liu C."/>
            <person name="Sun Q."/>
        </authorList>
    </citation>
    <scope>NUCLEOTIDE SEQUENCE</scope>
    <source>
        <strain evidence="2">NSJ-32</strain>
    </source>
</reference>
<organism evidence="2 3">
    <name type="scientific">Bianquea renquensis</name>
    <dbReference type="NCBI Taxonomy" id="2763661"/>
    <lineage>
        <taxon>Bacteria</taxon>
        <taxon>Bacillati</taxon>
        <taxon>Bacillota</taxon>
        <taxon>Clostridia</taxon>
        <taxon>Eubacteriales</taxon>
        <taxon>Bianqueaceae</taxon>
        <taxon>Bianquea</taxon>
    </lineage>
</organism>
<evidence type="ECO:0000256" key="1">
    <source>
        <dbReference type="SAM" id="Phobius"/>
    </source>
</evidence>
<dbReference type="AlphaFoldDB" id="A0A926DW72"/>
<feature type="transmembrane region" description="Helical" evidence="1">
    <location>
        <begin position="12"/>
        <end position="37"/>
    </location>
</feature>
<feature type="transmembrane region" description="Helical" evidence="1">
    <location>
        <begin position="161"/>
        <end position="179"/>
    </location>
</feature>
<proteinExistence type="predicted"/>
<dbReference type="RefSeq" id="WP_177714210.1">
    <property type="nucleotide sequence ID" value="NZ_JACRSQ010000031.1"/>
</dbReference>
<keyword evidence="1" id="KW-0812">Transmembrane</keyword>
<name>A0A926DW72_9FIRM</name>
<dbReference type="EMBL" id="JACRSQ010000031">
    <property type="protein sequence ID" value="MBC8544794.1"/>
    <property type="molecule type" value="Genomic_DNA"/>
</dbReference>
<gene>
    <name evidence="2" type="ORF">H8730_14695</name>
</gene>
<sequence length="383" mass="43462">MGSEQKKRKRHWQQYLAVAVFMLIGAVCGILMVEYIDAMFEAEKSAGEIALSTALLFIGMYAAIYLQIIFHEAGHLLFGRMTGYRFSSFRIGSLMWIKEDGRLCFRRLSVAGTGGQCLMVPPDMVDGKVPFVLYNLGGSFVNLLSAALFTGLYFSCRRIPTVSVLLLMLAVIGVAFAFVNGIPMRLGVVDNDGYNALALGKNSEALRSFWIQMKINEQIVKGVRIKDMPDQWFYVPTAESMKNSMIAVMGVVTCNRLMDAMEFDRADQQMKELLQMETGIIGLHRSLMVVDRIYCELIRENRRDVLEDMLDRQQKKFMRSMKNFPSVMRTDYAYALLAEQDMTKAGAIKGRFDKKARTYPHPSEIVGERQLMIYAEQRAEIAK</sequence>
<comment type="caution">
    <text evidence="2">The sequence shown here is derived from an EMBL/GenBank/DDBJ whole genome shotgun (WGS) entry which is preliminary data.</text>
</comment>